<dbReference type="GO" id="GO:0008301">
    <property type="term" value="F:DNA binding, bending"/>
    <property type="evidence" value="ECO:0007669"/>
    <property type="project" value="InterPro"/>
</dbReference>
<evidence type="ECO:0000256" key="5">
    <source>
        <dbReference type="RuleBase" id="RU003516"/>
    </source>
</evidence>
<evidence type="ECO:0000256" key="1">
    <source>
        <dbReference type="ARBA" id="ARBA00023015"/>
    </source>
</evidence>
<name>A0A8H7AF13_9EURO</name>
<keyword evidence="3 5" id="KW-0804">Transcription</keyword>
<evidence type="ECO:0000256" key="2">
    <source>
        <dbReference type="ARBA" id="ARBA00023125"/>
    </source>
</evidence>
<evidence type="ECO:0000256" key="3">
    <source>
        <dbReference type="ARBA" id="ARBA00023163"/>
    </source>
</evidence>
<gene>
    <name evidence="7" type="ORF">GJ744_010052</name>
</gene>
<organism evidence="7 8">
    <name type="scientific">Endocarpon pusillum</name>
    <dbReference type="NCBI Taxonomy" id="364733"/>
    <lineage>
        <taxon>Eukaryota</taxon>
        <taxon>Fungi</taxon>
        <taxon>Dikarya</taxon>
        <taxon>Ascomycota</taxon>
        <taxon>Pezizomycotina</taxon>
        <taxon>Eurotiomycetes</taxon>
        <taxon>Chaetothyriomycetidae</taxon>
        <taxon>Verrucariales</taxon>
        <taxon>Verrucariaceae</taxon>
        <taxon>Endocarpon</taxon>
    </lineage>
</organism>
<dbReference type="Proteomes" id="UP000606974">
    <property type="component" value="Unassembled WGS sequence"/>
</dbReference>
<keyword evidence="1 5" id="KW-0805">Transcription regulation</keyword>
<accession>A0A8H7AF13</accession>
<evidence type="ECO:0000256" key="4">
    <source>
        <dbReference type="ARBA" id="ARBA00023242"/>
    </source>
</evidence>
<dbReference type="GO" id="GO:0005634">
    <property type="term" value="C:nucleus"/>
    <property type="evidence" value="ECO:0007669"/>
    <property type="project" value="UniProtKB-SubCell"/>
</dbReference>
<dbReference type="EMBL" id="JAACFV010000062">
    <property type="protein sequence ID" value="KAF7507888.1"/>
    <property type="molecule type" value="Genomic_DNA"/>
</dbReference>
<evidence type="ECO:0000313" key="8">
    <source>
        <dbReference type="Proteomes" id="UP000606974"/>
    </source>
</evidence>
<evidence type="ECO:0000313" key="7">
    <source>
        <dbReference type="EMBL" id="KAF7507888.1"/>
    </source>
</evidence>
<comment type="similarity">
    <text evidence="5">Belongs to the MATALPHA1 family.</text>
</comment>
<dbReference type="Pfam" id="PF04769">
    <property type="entry name" value="MATalpha_HMGbox"/>
    <property type="match status" value="1"/>
</dbReference>
<keyword evidence="8" id="KW-1185">Reference proteome</keyword>
<protein>
    <recommendedName>
        <fullName evidence="6">Alpha box domain-containing protein</fullName>
    </recommendedName>
</protein>
<keyword evidence="2 5" id="KW-0238">DNA-binding</keyword>
<feature type="domain" description="Alpha box" evidence="6">
    <location>
        <begin position="87"/>
        <end position="142"/>
    </location>
</feature>
<keyword evidence="4 5" id="KW-0539">Nucleus</keyword>
<dbReference type="AlphaFoldDB" id="A0A8H7AF13"/>
<reference evidence="7" key="1">
    <citation type="submission" date="2020-02" db="EMBL/GenBank/DDBJ databases">
        <authorList>
            <person name="Palmer J.M."/>
        </authorList>
    </citation>
    <scope>NUCLEOTIDE SEQUENCE</scope>
    <source>
        <strain evidence="7">EPUS1.4</strain>
        <tissue evidence="7">Thallus</tissue>
    </source>
</reference>
<proteinExistence type="inferred from homology"/>
<dbReference type="PROSITE" id="PS51325">
    <property type="entry name" value="ALPHA_BOX"/>
    <property type="match status" value="1"/>
</dbReference>
<dbReference type="InterPro" id="IPR006856">
    <property type="entry name" value="MATalpha_HMGbox"/>
</dbReference>
<sequence length="373" mass="41051">MAASGEQNQAIGGVLQALVTKFANMTPDALNQLTEQIRSTTVPDAIIPVVTDAQLGQYDGNPGGFDRRRSRAIMARSKADVKRKDRVSLRPLNGFICFRSYYSSIFAGLTQKIKSGLVRQLWQHDNWKHFWAIEAKAYSEIRDSEIRVTHKNNITLDQFLTETVGLLGVIPADNYLSVMGWELLNNGSTEYLLVKVNPATTMLDTPLSTNLSAADIVKHCYDIGLVGRSFQPRTNAAAGGVAMAFAAQPSVPKIPVVVGEDRNVGAFTDEHGYFDEMIVGAKINEEANQGDQTITENVGDAANVSNPVPYAENLSIETATADVQRALEDYPDEYPYAHHFHPEVGIPILAFDPTVIQDDFDPFDLGDYVHFDV</sequence>
<dbReference type="OrthoDB" id="5398665at2759"/>
<evidence type="ECO:0000259" key="6">
    <source>
        <dbReference type="PROSITE" id="PS51325"/>
    </source>
</evidence>
<dbReference type="GO" id="GO:0045895">
    <property type="term" value="P:positive regulation of mating-type specific transcription, DNA-templated"/>
    <property type="evidence" value="ECO:0007669"/>
    <property type="project" value="InterPro"/>
</dbReference>
<comment type="caution">
    <text evidence="7">The sequence shown here is derived from an EMBL/GenBank/DDBJ whole genome shotgun (WGS) entry which is preliminary data.</text>
</comment>
<comment type="subcellular location">
    <subcellularLocation>
        <location evidence="5">Nucleus</location>
    </subcellularLocation>
</comment>